<dbReference type="InterPro" id="IPR052027">
    <property type="entry name" value="PspC"/>
</dbReference>
<dbReference type="PANTHER" id="PTHR33885:SF3">
    <property type="entry name" value="PHAGE SHOCK PROTEIN C"/>
    <property type="match status" value="1"/>
</dbReference>
<keyword evidence="9" id="KW-1185">Reference proteome</keyword>
<evidence type="ECO:0000313" key="9">
    <source>
        <dbReference type="Proteomes" id="UP001379945"/>
    </source>
</evidence>
<dbReference type="Proteomes" id="UP001379945">
    <property type="component" value="Unassembled WGS sequence"/>
</dbReference>
<evidence type="ECO:0000256" key="3">
    <source>
        <dbReference type="ARBA" id="ARBA00022692"/>
    </source>
</evidence>
<protein>
    <submittedName>
        <fullName evidence="8">PspC domain-containing protein</fullName>
    </submittedName>
</protein>
<keyword evidence="5 6" id="KW-0472">Membrane</keyword>
<organism evidence="8 9">
    <name type="scientific">Ideonella margarita</name>
    <dbReference type="NCBI Taxonomy" id="2984191"/>
    <lineage>
        <taxon>Bacteria</taxon>
        <taxon>Pseudomonadati</taxon>
        <taxon>Pseudomonadota</taxon>
        <taxon>Betaproteobacteria</taxon>
        <taxon>Burkholderiales</taxon>
        <taxon>Sphaerotilaceae</taxon>
        <taxon>Ideonella</taxon>
    </lineage>
</organism>
<keyword evidence="2" id="KW-1003">Cell membrane</keyword>
<dbReference type="EMBL" id="JBBUTI010000005">
    <property type="protein sequence ID" value="MEK8046263.1"/>
    <property type="molecule type" value="Genomic_DNA"/>
</dbReference>
<feature type="domain" description="Phage shock protein PspC N-terminal" evidence="7">
    <location>
        <begin position="52"/>
        <end position="108"/>
    </location>
</feature>
<comment type="subcellular location">
    <subcellularLocation>
        <location evidence="1">Cell membrane</location>
        <topology evidence="1">Single-pass membrane protein</topology>
    </subcellularLocation>
</comment>
<evidence type="ECO:0000256" key="6">
    <source>
        <dbReference type="SAM" id="Phobius"/>
    </source>
</evidence>
<evidence type="ECO:0000256" key="2">
    <source>
        <dbReference type="ARBA" id="ARBA00022475"/>
    </source>
</evidence>
<sequence length="121" mass="13276">MSLSEEFQALADLHQRGQLTATEYEQAKARLLNSPLPSSAAQTQPLMSALNKLRLSRNDRWLGGVCGGLARISGLPTWLWRLGFTMLVLCGGTGLVAYLLTWWLVPREEAVPVQAPGLRMG</sequence>
<evidence type="ECO:0000313" key="8">
    <source>
        <dbReference type="EMBL" id="MEK8046263.1"/>
    </source>
</evidence>
<comment type="caution">
    <text evidence="8">The sequence shown here is derived from an EMBL/GenBank/DDBJ whole genome shotgun (WGS) entry which is preliminary data.</text>
</comment>
<evidence type="ECO:0000256" key="4">
    <source>
        <dbReference type="ARBA" id="ARBA00022989"/>
    </source>
</evidence>
<feature type="transmembrane region" description="Helical" evidence="6">
    <location>
        <begin position="86"/>
        <end position="105"/>
    </location>
</feature>
<dbReference type="RefSeq" id="WP_341398551.1">
    <property type="nucleotide sequence ID" value="NZ_JBBUTI010000005.1"/>
</dbReference>
<reference evidence="8 9" key="1">
    <citation type="submission" date="2024-04" db="EMBL/GenBank/DDBJ databases">
        <title>Novel species of the genus Ideonella isolated from streams.</title>
        <authorList>
            <person name="Lu H."/>
        </authorList>
    </citation>
    <scope>NUCLEOTIDE SEQUENCE [LARGE SCALE GENOMIC DNA]</scope>
    <source>
        <strain evidence="8 9">LYT19W</strain>
    </source>
</reference>
<keyword evidence="4 6" id="KW-1133">Transmembrane helix</keyword>
<evidence type="ECO:0000256" key="1">
    <source>
        <dbReference type="ARBA" id="ARBA00004162"/>
    </source>
</evidence>
<evidence type="ECO:0000259" key="7">
    <source>
        <dbReference type="Pfam" id="PF04024"/>
    </source>
</evidence>
<dbReference type="InterPro" id="IPR007168">
    <property type="entry name" value="Phageshock_PspC_N"/>
</dbReference>
<accession>A0ABU9C3B0</accession>
<proteinExistence type="predicted"/>
<name>A0ABU9C3B0_9BURK</name>
<keyword evidence="3 6" id="KW-0812">Transmembrane</keyword>
<dbReference type="Pfam" id="PF04024">
    <property type="entry name" value="PspC"/>
    <property type="match status" value="1"/>
</dbReference>
<gene>
    <name evidence="8" type="ORF">AACH00_07915</name>
</gene>
<dbReference type="PANTHER" id="PTHR33885">
    <property type="entry name" value="PHAGE SHOCK PROTEIN C"/>
    <property type="match status" value="1"/>
</dbReference>
<evidence type="ECO:0000256" key="5">
    <source>
        <dbReference type="ARBA" id="ARBA00023136"/>
    </source>
</evidence>